<dbReference type="PROSITE" id="PS50089">
    <property type="entry name" value="ZF_RING_2"/>
    <property type="match status" value="1"/>
</dbReference>
<comment type="catalytic activity">
    <reaction evidence="1 16">
        <text>S-ubiquitinyl-[E2 ubiquitin-conjugating enzyme]-L-cysteine + [acceptor protein]-L-lysine = [E2 ubiquitin-conjugating enzyme]-L-cysteine + N(6)-ubiquitinyl-[acceptor protein]-L-lysine.</text>
        <dbReference type="EC" id="2.3.2.27"/>
    </reaction>
</comment>
<keyword evidence="19" id="KW-1185">Reference proteome</keyword>
<evidence type="ECO:0000256" key="14">
    <source>
        <dbReference type="ARBA" id="ARBA00055150"/>
    </source>
</evidence>
<comment type="function">
    <text evidence="14">E3 ubiquitin-protein ligase component of the ribosome quality control complex (RQC), a ribosome-associated complex that mediates ubiquitination and extraction of incompletely synthesized nascent chains for proteasomal degradation. Mediates ubiquitination of proteins derived from mRNAs lacking stop codons (non-stop proteins) and other translation arrest products induced by poly-lysine sequences and tandem rare codons. Ubiquitination leads to CDC48 recruitment for extraction and degradation of the incomplete translation product. May indirectly play a role in chromatin function and transcription.</text>
</comment>
<evidence type="ECO:0000256" key="15">
    <source>
        <dbReference type="PROSITE-ProRule" id="PRU00175"/>
    </source>
</evidence>
<gene>
    <name evidence="18" type="ORF">FHL15_011289</name>
</gene>
<evidence type="ECO:0000256" key="8">
    <source>
        <dbReference type="ARBA" id="ARBA00022679"/>
    </source>
</evidence>
<dbReference type="GO" id="GO:1990116">
    <property type="term" value="P:ribosome-associated ubiquitin-dependent protein catabolic process"/>
    <property type="evidence" value="ECO:0007669"/>
    <property type="project" value="UniProtKB-UniRule"/>
</dbReference>
<dbReference type="InterPro" id="IPR054476">
    <property type="entry name" value="Ltn1_N"/>
</dbReference>
<evidence type="ECO:0000256" key="7">
    <source>
        <dbReference type="ARBA" id="ARBA00022490"/>
    </source>
</evidence>
<dbReference type="Pfam" id="PF23280">
    <property type="entry name" value="TPR_26"/>
    <property type="match status" value="1"/>
</dbReference>
<sequence>MSRKPGKARAASSKAVPGFGATTFGSFASTASGISLSYLAEPPNFSSVSDANVVISLKNLQKKDPTTKAKALEDLLAHVQAHPYEQDGGVEDPILDVWVQLYPRVSIDNSRRVRELSHTVQFELMRSARKRMEKNVPKIVGPWLAGTFDRDKAVSRAAAEGLSSFLTTPEKVAQFWKRCQQQILDYADGAVKETSETLSDRRSTNSDDADAKYFRVLAGSLALVLNLLQQLSPEETEKCMDSYDRFFENDKVWASVVLDDPNVRRLASQLLLVSVERTSGRVEADLSRISKLFVAEGLKSNQTGSATDYIDALIKLTAKYPTVWTSDYRSKKTPVSRLKIFLESGSQGGPSHYWTKLTQLMETIPSGILPEDTDSSIELLNSMRRGITNRDEPRTNSIEAWSAYLSLTRRFLQTVLSSEARLKICREAIFPLTAHYLFPSSETSVWSSGSQLPILIKAYTSTTTLPFEDLVEVTKLEWRRLKDELKDHIRNSLPESSKEHHKSQKSVADEGSRWFSLVGKVLDAHEKTVTGDRPIPNIPAPLSLELLEEGLRLLKTRNWKPFGAALVVESAFKQASLLFKTPYPAQSILDQMKDCLVEGREEFLKSSSAPYILSSIILLGQIPQLHGEFEDIWKSSISVVMECLDTAESLLALSKLVSSAQAAEIALQNPSLQTELIRRCLMCAVGNAGSSWELFDNVFTFGALSEPASSRLTKELINRMTNSLGEPNDGVLRALRIIAEKRKGILMQDDELHMTLMTNLLSLSEKGSVPEVATLQALLDNPSSGISNVHTLIQQNINNASPNSLTVDTLVQQTTQAQEMLRASTQDEDLGAQLLALLPNAATWRQQLSVFFQKTPNPSLALTNSLGGSCFLALGQPGSSDINVQRDAQGYSIPSRMALYVSKLISSKFEFDLINSSAKADLVICLSLTVELAADQLTMLSEDGVWRSVSYQDSLLDLESLIASTQRYVIGMAENAQGWRDGTDTETSRLLHVIIDRLIEESRTLSPSAFYSARSLQNILQALTERHGFPSSCEQWLADSDCFKSSPSTILPAAAMLSGFGETVSTSKTINNFCNRLVSDIAGAKLGQEKSLITLVLLNLCTQIYDMGELPVANNRLVFAVKQIVSWLDTPEDLDNSFATEACRCLQRLLPCIKDVYGSYWEKAVEFCIYLQTKPPIVSLDARLPEIHASLRLIAILESLEEPNDDLVDVLDTSAKKRSAALIDLLKLPRENHTQPLEIVDAILCRQVEKLPLQHYDDLSELYGSVASESRAIQTAAFTILNKALPSIQEKLSVDVLLEKRDARLPDELLSLLLDAPTLDSYPDTVIAQFPTPIRSYLLSWHLVFDAFQAASFKVRSDYAENLKAENYISPLLDFTFDALGHSAAHELNLDRAGFTAEDIRYYSLKLAESESEERNMQWLLIHLYYLVLKFVPGLFKAWHIGCRSKQTRIAVEGWMAKYFSPLIIAEALDDVVKWNDNQEPPADDEKELIVKISRPAREVIAGYEVDELQASISIRIPPEFPLEPVTVVGVNRVAVDERKWKSWILTTQGVITFSGGNIIDGLATFRRNVMGALKGQTECAICYSIISTDKKLPDKRCQTCNNTFHRICLYKWFQSSNQNTCPLCRNPIDYLGSDTRARRGGAVA</sequence>
<proteinExistence type="inferred from homology"/>
<dbReference type="Proteomes" id="UP000319160">
    <property type="component" value="Unassembled WGS sequence"/>
</dbReference>
<evidence type="ECO:0000259" key="17">
    <source>
        <dbReference type="PROSITE" id="PS50089"/>
    </source>
</evidence>
<keyword evidence="11 15" id="KW-0863">Zinc-finger</keyword>
<dbReference type="GO" id="GO:1990112">
    <property type="term" value="C:RQC complex"/>
    <property type="evidence" value="ECO:0007669"/>
    <property type="project" value="UniProtKB-UniRule"/>
</dbReference>
<reference evidence="19" key="1">
    <citation type="submission" date="2019-06" db="EMBL/GenBank/DDBJ databases">
        <title>Draft genome sequence of the griseofulvin-producing fungus Xylaria cubensis strain G536.</title>
        <authorList>
            <person name="Mead M.E."/>
            <person name="Raja H.A."/>
            <person name="Steenwyk J.L."/>
            <person name="Knowles S.L."/>
            <person name="Oberlies N.H."/>
            <person name="Rokas A."/>
        </authorList>
    </citation>
    <scope>NUCLEOTIDE SEQUENCE [LARGE SCALE GENOMIC DNA]</scope>
    <source>
        <strain evidence="19">G536</strain>
    </source>
</reference>
<dbReference type="InterPro" id="IPR001841">
    <property type="entry name" value="Znf_RING"/>
</dbReference>
<evidence type="ECO:0000256" key="3">
    <source>
        <dbReference type="ARBA" id="ARBA00004906"/>
    </source>
</evidence>
<dbReference type="InterPro" id="IPR054477">
    <property type="entry name" value="LTN1_E3_ligase_6th"/>
</dbReference>
<dbReference type="GO" id="GO:0008270">
    <property type="term" value="F:zinc ion binding"/>
    <property type="evidence" value="ECO:0007669"/>
    <property type="project" value="UniProtKB-KW"/>
</dbReference>
<keyword evidence="8 16" id="KW-0808">Transferase</keyword>
<evidence type="ECO:0000313" key="18">
    <source>
        <dbReference type="EMBL" id="TRX87811.1"/>
    </source>
</evidence>
<dbReference type="GO" id="GO:0005829">
    <property type="term" value="C:cytosol"/>
    <property type="evidence" value="ECO:0007669"/>
    <property type="project" value="UniProtKB-SubCell"/>
</dbReference>
<comment type="similarity">
    <text evidence="4 16">Belongs to the LTN1 family.</text>
</comment>
<comment type="caution">
    <text evidence="18">The sequence shown here is derived from an EMBL/GenBank/DDBJ whole genome shotgun (WGS) entry which is preliminary data.</text>
</comment>
<dbReference type="SMART" id="SM00184">
    <property type="entry name" value="RING"/>
    <property type="match status" value="1"/>
</dbReference>
<dbReference type="FunFam" id="3.30.40.10:FF:000038">
    <property type="entry name" value="E3 ubiquitin-protein ligase listerin"/>
    <property type="match status" value="1"/>
</dbReference>
<dbReference type="InterPro" id="IPR039795">
    <property type="entry name" value="LTN1/Rkr1"/>
</dbReference>
<comment type="subcellular location">
    <subcellularLocation>
        <location evidence="2">Cytoplasm</location>
        <location evidence="2">Cytosol</location>
    </subcellularLocation>
</comment>
<dbReference type="SUPFAM" id="SSF57850">
    <property type="entry name" value="RING/U-box"/>
    <property type="match status" value="1"/>
</dbReference>
<keyword evidence="12 16" id="KW-0833">Ubl conjugation pathway</keyword>
<dbReference type="PANTHER" id="PTHR12389:SF0">
    <property type="entry name" value="E3 UBIQUITIN-PROTEIN LIGASE LISTERIN"/>
    <property type="match status" value="1"/>
</dbReference>
<dbReference type="InterPro" id="IPR057030">
    <property type="entry name" value="TPR_Rkr-1"/>
</dbReference>
<dbReference type="GO" id="GO:0016567">
    <property type="term" value="P:protein ubiquitination"/>
    <property type="evidence" value="ECO:0007669"/>
    <property type="project" value="UniProtKB-UniPathway"/>
</dbReference>
<comment type="pathway">
    <text evidence="3 16">Protein modification; protein ubiquitination.</text>
</comment>
<dbReference type="Pfam" id="PF13639">
    <property type="entry name" value="zf-RING_2"/>
    <property type="match status" value="1"/>
</dbReference>
<dbReference type="InterPro" id="IPR054478">
    <property type="entry name" value="LTN1_UBC"/>
</dbReference>
<keyword evidence="9 16" id="KW-0479">Metal-binding</keyword>
<dbReference type="UniPathway" id="UPA00143"/>
<dbReference type="SUPFAM" id="SSF48371">
    <property type="entry name" value="ARM repeat"/>
    <property type="match status" value="1"/>
</dbReference>
<comment type="subunit">
    <text evidence="16">Component of the ribosome quality control complex (RQC).</text>
</comment>
<dbReference type="Gene3D" id="1.25.10.10">
    <property type="entry name" value="Leucine-rich Repeat Variant"/>
    <property type="match status" value="1"/>
</dbReference>
<evidence type="ECO:0000256" key="10">
    <source>
        <dbReference type="ARBA" id="ARBA00022737"/>
    </source>
</evidence>
<evidence type="ECO:0000256" key="13">
    <source>
        <dbReference type="ARBA" id="ARBA00022833"/>
    </source>
</evidence>
<dbReference type="Gene3D" id="3.30.40.10">
    <property type="entry name" value="Zinc/RING finger domain, C3HC4 (zinc finger)"/>
    <property type="match status" value="1"/>
</dbReference>
<protein>
    <recommendedName>
        <fullName evidence="6 16">E3 ubiquitin-protein ligase listerin</fullName>
        <ecNumber evidence="5 16">2.3.2.27</ecNumber>
    </recommendedName>
    <alternativeName>
        <fullName evidence="16">RING-type E3 ubiquitin transferase listerin</fullName>
    </alternativeName>
</protein>
<dbReference type="InterPro" id="IPR016024">
    <property type="entry name" value="ARM-type_fold"/>
</dbReference>
<evidence type="ECO:0000256" key="12">
    <source>
        <dbReference type="ARBA" id="ARBA00022786"/>
    </source>
</evidence>
<accession>A0A553HIQ0</accession>
<dbReference type="Pfam" id="PF22999">
    <property type="entry name" value="LTN1_E3_ligase_6th"/>
    <property type="match status" value="1"/>
</dbReference>
<dbReference type="EC" id="2.3.2.27" evidence="5 16"/>
<dbReference type="PANTHER" id="PTHR12389">
    <property type="entry name" value="ZINC FINGER PROTEIN 294"/>
    <property type="match status" value="1"/>
</dbReference>
<evidence type="ECO:0000256" key="4">
    <source>
        <dbReference type="ARBA" id="ARBA00007997"/>
    </source>
</evidence>
<dbReference type="GO" id="GO:0061630">
    <property type="term" value="F:ubiquitin protein ligase activity"/>
    <property type="evidence" value="ECO:0007669"/>
    <property type="project" value="UniProtKB-UniRule"/>
</dbReference>
<evidence type="ECO:0000256" key="1">
    <source>
        <dbReference type="ARBA" id="ARBA00000900"/>
    </source>
</evidence>
<organism evidence="18 19">
    <name type="scientific">Xylaria flabelliformis</name>
    <dbReference type="NCBI Taxonomy" id="2512241"/>
    <lineage>
        <taxon>Eukaryota</taxon>
        <taxon>Fungi</taxon>
        <taxon>Dikarya</taxon>
        <taxon>Ascomycota</taxon>
        <taxon>Pezizomycotina</taxon>
        <taxon>Sordariomycetes</taxon>
        <taxon>Xylariomycetidae</taxon>
        <taxon>Xylariales</taxon>
        <taxon>Xylariaceae</taxon>
        <taxon>Xylaria</taxon>
    </lineage>
</organism>
<keyword evidence="10" id="KW-0677">Repeat</keyword>
<dbReference type="STRING" id="2512241.A0A553HIQ0"/>
<evidence type="ECO:0000313" key="19">
    <source>
        <dbReference type="Proteomes" id="UP000319160"/>
    </source>
</evidence>
<evidence type="ECO:0000256" key="9">
    <source>
        <dbReference type="ARBA" id="ARBA00022723"/>
    </source>
</evidence>
<dbReference type="Pfam" id="PF23009">
    <property type="entry name" value="UBC_like"/>
    <property type="match status" value="1"/>
</dbReference>
<dbReference type="OrthoDB" id="6108at2759"/>
<evidence type="ECO:0000256" key="6">
    <source>
        <dbReference type="ARBA" id="ARBA00017157"/>
    </source>
</evidence>
<dbReference type="EMBL" id="VFLP01000118">
    <property type="protein sequence ID" value="TRX87811.1"/>
    <property type="molecule type" value="Genomic_DNA"/>
</dbReference>
<feature type="domain" description="RING-type" evidence="17">
    <location>
        <begin position="1580"/>
        <end position="1626"/>
    </location>
</feature>
<comment type="function">
    <text evidence="16">E3 ubiquitin-protein ligase. Component of the ribosome quality control complex (RQC), a ribosome-associated complex that mediates ubiquitination and extraction of incompletely synthesized nascent chains for proteasomal degradation.</text>
</comment>
<dbReference type="InterPro" id="IPR011989">
    <property type="entry name" value="ARM-like"/>
</dbReference>
<evidence type="ECO:0000256" key="5">
    <source>
        <dbReference type="ARBA" id="ARBA00012483"/>
    </source>
</evidence>
<dbReference type="Pfam" id="PF22958">
    <property type="entry name" value="Ltn1_1st"/>
    <property type="match status" value="1"/>
</dbReference>
<name>A0A553HIQ0_9PEZI</name>
<dbReference type="SMART" id="SM01197">
    <property type="entry name" value="FANCL_C"/>
    <property type="match status" value="1"/>
</dbReference>
<dbReference type="CDD" id="cd16491">
    <property type="entry name" value="RING-CH-C4HC3_LTN1"/>
    <property type="match status" value="1"/>
</dbReference>
<dbReference type="GO" id="GO:0043023">
    <property type="term" value="F:ribosomal large subunit binding"/>
    <property type="evidence" value="ECO:0007669"/>
    <property type="project" value="TreeGrafter"/>
</dbReference>
<keyword evidence="13 16" id="KW-0862">Zinc</keyword>
<evidence type="ECO:0000256" key="11">
    <source>
        <dbReference type="ARBA" id="ARBA00022771"/>
    </source>
</evidence>
<dbReference type="InterPro" id="IPR013083">
    <property type="entry name" value="Znf_RING/FYVE/PHD"/>
</dbReference>
<evidence type="ECO:0000256" key="16">
    <source>
        <dbReference type="RuleBase" id="RU367090"/>
    </source>
</evidence>
<keyword evidence="7" id="KW-0963">Cytoplasm</keyword>
<evidence type="ECO:0000256" key="2">
    <source>
        <dbReference type="ARBA" id="ARBA00004514"/>
    </source>
</evidence>
<dbReference type="GO" id="GO:0072344">
    <property type="term" value="P:rescue of stalled ribosome"/>
    <property type="evidence" value="ECO:0007669"/>
    <property type="project" value="UniProtKB-UniRule"/>
</dbReference>
<dbReference type="InterPro" id="IPR039804">
    <property type="entry name" value="RING-CH-C4HC3_LTN1"/>
</dbReference>